<protein>
    <submittedName>
        <fullName evidence="1">Uncharacterized protein</fullName>
    </submittedName>
</protein>
<proteinExistence type="predicted"/>
<organism evidence="1 2">
    <name type="scientific">Russula earlei</name>
    <dbReference type="NCBI Taxonomy" id="71964"/>
    <lineage>
        <taxon>Eukaryota</taxon>
        <taxon>Fungi</taxon>
        <taxon>Dikarya</taxon>
        <taxon>Basidiomycota</taxon>
        <taxon>Agaricomycotina</taxon>
        <taxon>Agaricomycetes</taxon>
        <taxon>Russulales</taxon>
        <taxon>Russulaceae</taxon>
        <taxon>Russula</taxon>
    </lineage>
</organism>
<dbReference type="EMBL" id="JAGFNK010000009">
    <property type="protein sequence ID" value="KAI9512403.1"/>
    <property type="molecule type" value="Genomic_DNA"/>
</dbReference>
<accession>A0ACC0UL34</accession>
<reference evidence="1" key="1">
    <citation type="submission" date="2021-03" db="EMBL/GenBank/DDBJ databases">
        <title>Evolutionary priming and transition to the ectomycorrhizal habit in an iconic lineage of mushroom-forming fungi: is preadaptation a requirement?</title>
        <authorList>
            <consortium name="DOE Joint Genome Institute"/>
            <person name="Looney B.P."/>
            <person name="Miyauchi S."/>
            <person name="Morin E."/>
            <person name="Drula E."/>
            <person name="Courty P.E."/>
            <person name="Chicoki N."/>
            <person name="Fauchery L."/>
            <person name="Kohler A."/>
            <person name="Kuo A."/>
            <person name="LaButti K."/>
            <person name="Pangilinan J."/>
            <person name="Lipzen A."/>
            <person name="Riley R."/>
            <person name="Andreopoulos W."/>
            <person name="He G."/>
            <person name="Johnson J."/>
            <person name="Barry K.W."/>
            <person name="Grigoriev I.V."/>
            <person name="Nagy L."/>
            <person name="Hibbett D."/>
            <person name="Henrissat B."/>
            <person name="Matheny P.B."/>
            <person name="Labbe J."/>
            <person name="Martin A.F."/>
        </authorList>
    </citation>
    <scope>NUCLEOTIDE SEQUENCE</scope>
    <source>
        <strain evidence="1">BPL698</strain>
    </source>
</reference>
<keyword evidence="2" id="KW-1185">Reference proteome</keyword>
<gene>
    <name evidence="1" type="ORF">F5148DRAFT_899995</name>
</gene>
<evidence type="ECO:0000313" key="1">
    <source>
        <dbReference type="EMBL" id="KAI9512403.1"/>
    </source>
</evidence>
<evidence type="ECO:0000313" key="2">
    <source>
        <dbReference type="Proteomes" id="UP001207468"/>
    </source>
</evidence>
<sequence length="636" mass="68109">MQFSPCFVELDPISSEDTITRHALKYRATQASVSGRHHFSFQEAESRIRHNHLTLSPDHERAVYIDTNLRVISVRLNHDTFQPSFIAIYDLPQPIQTPASDSPESEYPSSVFVDAHTLICADGRGTLHVLTLSSNDSAKLLGVYELLKTLNSSSSSLVPFRVHAALLADGRAIALLSFKSLREGVPPDPSSNRKTPPVEFDLVAVRVPLQAVDDNNAVSPLDVLWHRRGTNVPLYTAYEKHRDAFILAGSSPYRPIGQPAPERHGPSPDEFAPIPRAGAGIDSRPPQSSADATSPPKPPPYAWTQGSEEVTVAFPLPSSTPKGDITVHFSPQTLTALVRGHDVDAPHYAAVRLWGGVVPSSSFWTWDAHGARAYGLLTLHLEKQHAGTRWPHLFDDDDDASAGAGGSGPPVVDVPETLDPSQLYAVLESLEKYTAALNEGGPGAGGLLRPSSLNDGEVDDEVDAAVGVETCITWVAASDGAEPAWAREDRVVPFTALSTALPGVGGEISMVVKHAIDGLLFVLSDDDTASSTPAWAHSSTFPALAFVLASKRDTRFTYHVPSKAVLAFEGGSAESGGNLYIYRDAKPKSNRAKQAILKLAGNASGSLLGAGAIRNGKELAIICLCEGELLVLRNVL</sequence>
<comment type="caution">
    <text evidence="1">The sequence shown here is derived from an EMBL/GenBank/DDBJ whole genome shotgun (WGS) entry which is preliminary data.</text>
</comment>
<dbReference type="Proteomes" id="UP001207468">
    <property type="component" value="Unassembled WGS sequence"/>
</dbReference>
<name>A0ACC0UL34_9AGAM</name>